<name>A0A917C1L6_9PROT</name>
<gene>
    <name evidence="1" type="ORF">GCM10011332_17020</name>
</gene>
<accession>A0A917C1L6</accession>
<reference evidence="1" key="2">
    <citation type="submission" date="2020-09" db="EMBL/GenBank/DDBJ databases">
        <authorList>
            <person name="Sun Q."/>
            <person name="Zhou Y."/>
        </authorList>
    </citation>
    <scope>NUCLEOTIDE SEQUENCE</scope>
    <source>
        <strain evidence="1">CGMCC 1.15254</strain>
    </source>
</reference>
<comment type="caution">
    <text evidence="1">The sequence shown here is derived from an EMBL/GenBank/DDBJ whole genome shotgun (WGS) entry which is preliminary data.</text>
</comment>
<evidence type="ECO:0000313" key="1">
    <source>
        <dbReference type="EMBL" id="GGF63635.1"/>
    </source>
</evidence>
<dbReference type="AlphaFoldDB" id="A0A917C1L6"/>
<evidence type="ECO:0008006" key="3">
    <source>
        <dbReference type="Google" id="ProtNLM"/>
    </source>
</evidence>
<reference evidence="1" key="1">
    <citation type="journal article" date="2014" name="Int. J. Syst. Evol. Microbiol.">
        <title>Complete genome sequence of Corynebacterium casei LMG S-19264T (=DSM 44701T), isolated from a smear-ripened cheese.</title>
        <authorList>
            <consortium name="US DOE Joint Genome Institute (JGI-PGF)"/>
            <person name="Walter F."/>
            <person name="Albersmeier A."/>
            <person name="Kalinowski J."/>
            <person name="Ruckert C."/>
        </authorList>
    </citation>
    <scope>NUCLEOTIDE SEQUENCE</scope>
    <source>
        <strain evidence="1">CGMCC 1.15254</strain>
    </source>
</reference>
<sequence>MKKWIFAFAGVLLISACTNTPPVQNLPEMTFKHLAPIVVQAAKLDVVNKSVTSVEGKEISHRLPTSPKQAMTQWAYDRLQPNGSGGRAVFTILEASTVENKLEKQTGIKGVFTTDQSERYDLTVDGRLDVYDAQGKNKGFATAKAHRYMTVSEDTSLLELEKKWYELLEKLMADFNQVMTENIRTQSF</sequence>
<protein>
    <recommendedName>
        <fullName evidence="3">Lipoprotein</fullName>
    </recommendedName>
</protein>
<dbReference type="PROSITE" id="PS51257">
    <property type="entry name" value="PROKAR_LIPOPROTEIN"/>
    <property type="match status" value="1"/>
</dbReference>
<keyword evidence="2" id="KW-1185">Reference proteome</keyword>
<dbReference type="Proteomes" id="UP000632498">
    <property type="component" value="Unassembled WGS sequence"/>
</dbReference>
<organism evidence="1 2">
    <name type="scientific">Terasakiella brassicae</name>
    <dbReference type="NCBI Taxonomy" id="1634917"/>
    <lineage>
        <taxon>Bacteria</taxon>
        <taxon>Pseudomonadati</taxon>
        <taxon>Pseudomonadota</taxon>
        <taxon>Alphaproteobacteria</taxon>
        <taxon>Rhodospirillales</taxon>
        <taxon>Terasakiellaceae</taxon>
        <taxon>Terasakiella</taxon>
    </lineage>
</organism>
<proteinExistence type="predicted"/>
<dbReference type="EMBL" id="BMHV01000010">
    <property type="protein sequence ID" value="GGF63635.1"/>
    <property type="molecule type" value="Genomic_DNA"/>
</dbReference>
<dbReference type="RefSeq" id="WP_188663850.1">
    <property type="nucleotide sequence ID" value="NZ_BMHV01000010.1"/>
</dbReference>
<evidence type="ECO:0000313" key="2">
    <source>
        <dbReference type="Proteomes" id="UP000632498"/>
    </source>
</evidence>